<dbReference type="Pfam" id="PF00440">
    <property type="entry name" value="TetR_N"/>
    <property type="match status" value="1"/>
</dbReference>
<evidence type="ECO:0000256" key="4">
    <source>
        <dbReference type="PROSITE-ProRule" id="PRU00335"/>
    </source>
</evidence>
<name>A0AAW7X8C6_9GAMM</name>
<dbReference type="GO" id="GO:0003677">
    <property type="term" value="F:DNA binding"/>
    <property type="evidence" value="ECO:0007669"/>
    <property type="project" value="UniProtKB-UniRule"/>
</dbReference>
<proteinExistence type="predicted"/>
<organism evidence="6 7">
    <name type="scientific">Saccharophagus degradans</name>
    <dbReference type="NCBI Taxonomy" id="86304"/>
    <lineage>
        <taxon>Bacteria</taxon>
        <taxon>Pseudomonadati</taxon>
        <taxon>Pseudomonadota</taxon>
        <taxon>Gammaproteobacteria</taxon>
        <taxon>Cellvibrionales</taxon>
        <taxon>Cellvibrionaceae</taxon>
        <taxon>Saccharophagus</taxon>
    </lineage>
</organism>
<dbReference type="PRINTS" id="PR00455">
    <property type="entry name" value="HTHTETR"/>
</dbReference>
<dbReference type="EMBL" id="JAUOPB010000011">
    <property type="protein sequence ID" value="MDO6423887.1"/>
    <property type="molecule type" value="Genomic_DNA"/>
</dbReference>
<dbReference type="InterPro" id="IPR009057">
    <property type="entry name" value="Homeodomain-like_sf"/>
</dbReference>
<sequence length="189" mass="21503">MSKKEEDIIQSATKLFSAFGYHAVGIDTIIGESNVAKMTFYKYFPSKELLIEGVLKRRDEDLQAGILRTVESCRTPIAKLKAIFDWYENWFCGADFHGCMFIKASEEFPRGATRVREIIENFKSWLVELIKEILQQAGAANAAVLAQHIVVVLDGLTVKFNMDVFVAHTEMASNWKLTKKLVQLHIKDK</sequence>
<evidence type="ECO:0000256" key="1">
    <source>
        <dbReference type="ARBA" id="ARBA00023015"/>
    </source>
</evidence>
<accession>A0AAW7X8C6</accession>
<dbReference type="Gene3D" id="1.10.357.10">
    <property type="entry name" value="Tetracycline Repressor, domain 2"/>
    <property type="match status" value="1"/>
</dbReference>
<protein>
    <submittedName>
        <fullName evidence="6">TetR/AcrR family transcriptional regulator</fullName>
    </submittedName>
</protein>
<dbReference type="Proteomes" id="UP001169760">
    <property type="component" value="Unassembled WGS sequence"/>
</dbReference>
<dbReference type="PROSITE" id="PS50977">
    <property type="entry name" value="HTH_TETR_2"/>
    <property type="match status" value="1"/>
</dbReference>
<evidence type="ECO:0000256" key="3">
    <source>
        <dbReference type="ARBA" id="ARBA00023163"/>
    </source>
</evidence>
<evidence type="ECO:0000313" key="6">
    <source>
        <dbReference type="EMBL" id="MDO6423887.1"/>
    </source>
</evidence>
<evidence type="ECO:0000256" key="2">
    <source>
        <dbReference type="ARBA" id="ARBA00023125"/>
    </source>
</evidence>
<dbReference type="PANTHER" id="PTHR47506:SF1">
    <property type="entry name" value="HTH-TYPE TRANSCRIPTIONAL REGULATOR YJDC"/>
    <property type="match status" value="1"/>
</dbReference>
<gene>
    <name evidence="6" type="ORF">Q4521_15495</name>
</gene>
<dbReference type="AlphaFoldDB" id="A0AAW7X8C6"/>
<dbReference type="InterPro" id="IPR036271">
    <property type="entry name" value="Tet_transcr_reg_TetR-rel_C_sf"/>
</dbReference>
<keyword evidence="1" id="KW-0805">Transcription regulation</keyword>
<feature type="domain" description="HTH tetR-type" evidence="5">
    <location>
        <begin position="2"/>
        <end position="62"/>
    </location>
</feature>
<dbReference type="SUPFAM" id="SSF48498">
    <property type="entry name" value="Tetracyclin repressor-like, C-terminal domain"/>
    <property type="match status" value="1"/>
</dbReference>
<keyword evidence="3" id="KW-0804">Transcription</keyword>
<feature type="DNA-binding region" description="H-T-H motif" evidence="4">
    <location>
        <begin position="25"/>
        <end position="44"/>
    </location>
</feature>
<dbReference type="InterPro" id="IPR001647">
    <property type="entry name" value="HTH_TetR"/>
</dbReference>
<dbReference type="SUPFAM" id="SSF46689">
    <property type="entry name" value="Homeodomain-like"/>
    <property type="match status" value="1"/>
</dbReference>
<comment type="caution">
    <text evidence="6">The sequence shown here is derived from an EMBL/GenBank/DDBJ whole genome shotgun (WGS) entry which is preliminary data.</text>
</comment>
<reference evidence="6" key="1">
    <citation type="submission" date="2023-07" db="EMBL/GenBank/DDBJ databases">
        <title>Genome content predicts the carbon catabolic preferences of heterotrophic bacteria.</title>
        <authorList>
            <person name="Gralka M."/>
        </authorList>
    </citation>
    <scope>NUCLEOTIDE SEQUENCE</scope>
    <source>
        <strain evidence="6">I3M17_2</strain>
    </source>
</reference>
<evidence type="ECO:0000259" key="5">
    <source>
        <dbReference type="PROSITE" id="PS50977"/>
    </source>
</evidence>
<evidence type="ECO:0000313" key="7">
    <source>
        <dbReference type="Proteomes" id="UP001169760"/>
    </source>
</evidence>
<keyword evidence="2 4" id="KW-0238">DNA-binding</keyword>
<dbReference type="RefSeq" id="WP_303493423.1">
    <property type="nucleotide sequence ID" value="NZ_JAUOPB010000011.1"/>
</dbReference>
<dbReference type="PANTHER" id="PTHR47506">
    <property type="entry name" value="TRANSCRIPTIONAL REGULATORY PROTEIN"/>
    <property type="match status" value="1"/>
</dbReference>